<reference evidence="2" key="1">
    <citation type="journal article" date="2018" name="Nat. Microbiol.">
        <title>Leveraging single-cell genomics to expand the fungal tree of life.</title>
        <authorList>
            <person name="Ahrendt S.R."/>
            <person name="Quandt C.A."/>
            <person name="Ciobanu D."/>
            <person name="Clum A."/>
            <person name="Salamov A."/>
            <person name="Andreopoulos B."/>
            <person name="Cheng J.F."/>
            <person name="Woyke T."/>
            <person name="Pelin A."/>
            <person name="Henrissat B."/>
            <person name="Reynolds N.K."/>
            <person name="Benny G.L."/>
            <person name="Smith M.E."/>
            <person name="James T.Y."/>
            <person name="Grigoriev I.V."/>
        </authorList>
    </citation>
    <scope>NUCLEOTIDE SEQUENCE [LARGE SCALE GENOMIC DNA]</scope>
</reference>
<dbReference type="EMBL" id="KZ996006">
    <property type="protein sequence ID" value="RKO89581.1"/>
    <property type="molecule type" value="Genomic_DNA"/>
</dbReference>
<dbReference type="AlphaFoldDB" id="A0A4P9WAG2"/>
<proteinExistence type="predicted"/>
<gene>
    <name evidence="1" type="ORF">BDK51DRAFT_31746</name>
</gene>
<evidence type="ECO:0000313" key="1">
    <source>
        <dbReference type="EMBL" id="RKO89581.1"/>
    </source>
</evidence>
<evidence type="ECO:0000313" key="2">
    <source>
        <dbReference type="Proteomes" id="UP000269721"/>
    </source>
</evidence>
<dbReference type="Proteomes" id="UP000269721">
    <property type="component" value="Unassembled WGS sequence"/>
</dbReference>
<keyword evidence="2" id="KW-1185">Reference proteome</keyword>
<name>A0A4P9WAG2_9FUNG</name>
<accession>A0A4P9WAG2</accession>
<organism evidence="1 2">
    <name type="scientific">Blyttiomyces helicus</name>
    <dbReference type="NCBI Taxonomy" id="388810"/>
    <lineage>
        <taxon>Eukaryota</taxon>
        <taxon>Fungi</taxon>
        <taxon>Fungi incertae sedis</taxon>
        <taxon>Chytridiomycota</taxon>
        <taxon>Chytridiomycota incertae sedis</taxon>
        <taxon>Chytridiomycetes</taxon>
        <taxon>Chytridiomycetes incertae sedis</taxon>
        <taxon>Blyttiomyces</taxon>
    </lineage>
</organism>
<protein>
    <submittedName>
        <fullName evidence="1">Uncharacterized protein</fullName>
    </submittedName>
</protein>
<sequence length="203" mass="22800">MADTKSVRRDWRDWTSATDTVFAEHLLVVYTKEGEGDVMPLVATISLGWCNKLAVDCGESVSWARSERVMGAEGLQHGPDDGLVMALHELEVRRVPQSKHNKAPMRLSRLRVRLALQAPKVSVTHSSTQRPAVLPPWSRTATIAPFSLLWVFFAGFLKSQVSKRIVRTPAVHVGHTAESRREHAYAEPKFPPVVVLLEHEEMY</sequence>